<dbReference type="GO" id="GO:0003676">
    <property type="term" value="F:nucleic acid binding"/>
    <property type="evidence" value="ECO:0007669"/>
    <property type="project" value="InterPro"/>
</dbReference>
<dbReference type="InterPro" id="IPR001878">
    <property type="entry name" value="Znf_CCHC"/>
</dbReference>
<evidence type="ECO:0000313" key="4">
    <source>
        <dbReference type="EMBL" id="OLP92001.1"/>
    </source>
</evidence>
<comment type="caution">
    <text evidence="4">The sequence shown here is derived from an EMBL/GenBank/DDBJ whole genome shotgun (WGS) entry which is preliminary data.</text>
</comment>
<dbReference type="EMBL" id="LSRX01000639">
    <property type="protein sequence ID" value="OLP92001.1"/>
    <property type="molecule type" value="Genomic_DNA"/>
</dbReference>
<evidence type="ECO:0000259" key="3">
    <source>
        <dbReference type="PROSITE" id="PS50158"/>
    </source>
</evidence>
<feature type="compositionally biased region" description="Basic residues" evidence="2">
    <location>
        <begin position="698"/>
        <end position="709"/>
    </location>
</feature>
<dbReference type="OrthoDB" id="468361at2759"/>
<keyword evidence="1" id="KW-0479">Metal-binding</keyword>
<gene>
    <name evidence="4" type="ORF">AK812_SmicGene26234</name>
</gene>
<proteinExistence type="predicted"/>
<evidence type="ECO:0000313" key="5">
    <source>
        <dbReference type="Proteomes" id="UP000186817"/>
    </source>
</evidence>
<dbReference type="GO" id="GO:0008270">
    <property type="term" value="F:zinc ion binding"/>
    <property type="evidence" value="ECO:0007669"/>
    <property type="project" value="UniProtKB-KW"/>
</dbReference>
<protein>
    <recommendedName>
        <fullName evidence="3">CCHC-type domain-containing protein</fullName>
    </recommendedName>
</protein>
<feature type="compositionally biased region" description="Basic and acidic residues" evidence="2">
    <location>
        <begin position="668"/>
        <end position="679"/>
    </location>
</feature>
<accession>A0A1Q9DA08</accession>
<sequence length="1499" mass="165495">MWRQARLQIDWLGEDTPGRAYAHDPLWGLSAVPARWRPQWAQHSFQTGDSDDDPMIGDVPTDWLPDFEPNRRVKGGDFWEIAAREQVEQFKKSIEGNYRSISAVGNCKWGNPEPGTASARVPARWSTYRQNNALQVPADHGGLRMNITKQMFEELRPMVAAKGFHSWADIAYAVPPEALTILCERLDLIHPAMDLVMEAEPEGVCWRSITGNQLDPDLVEKARAHELKWVHKQQVHKKVPLEAGGSGGKEVSGGHQDARVCNGSEAVQWALAEQLTHQSRGVPDRFGELPQAPLHQRFVQDASGTLPNATGCYGPQGVGWHADKDVFTKAEKWLGPPPQPEVEKWTSREAEVTGFADYLVQLQSWASMGSTVFCSEIDMASRWPEPIWQVNLSADQKVRSSRLLAILRGAFQTHGRTELMVRSFMEGLSLDGSVDPVRARGNTQCGFELLRQLTQQYSLRSRAEALSMRSELINRIFALRASDTSVATQVGDVIRKIDLELAKFAKLLGTLPEAFDRSGLSIGDGDAMVILLRSLPENAKQYVLHHSVGDTYMACRNAALKFERQQRLFLDLNLGGKPQKGVAAVTTGSPGLQTFAMDRWDDEGSWDSAWYDSQEWSDVNATTREKCNRCGKAHATDKCTTNLEKVKCFSCHEMGHIGANCPHKGKGKGKESQGKDAKGKGGKGKPGKSGGSNEKGKGKGKAGKQGKKGKMNEVSYDGDDGQWWSQEWDYNWQEPYLDQQLGQSALAESGGTQASQSAPLQMSSLLLCELMSEEMHAMQKCGIGQVSSERWLHEFGLSSSTVSITMVTDSEAAVSSFVSRASDHFHFLVKKAGPQVHEAVGHAERCVRTLKEALQVLRSDMNRSNLDLKLGASALQDVVTHVCMAQNRFGKAHGANQAPQEIATGRPLPETPFSLFLSLVLAETPDSMHEKYPNSPRFVEACFIHPQWASQGSLVIGKFRKGDVLVNERFVAKSIRIVMPPKWDKSFCPEHMKTLTAAEAAGIPAEVAVQKRRPEVETERLEREIEESRADRMVETVMELDLCWSADASPVCEILHEPSGLKSAPATAPEFFDPSIESIKFEHGEHEHVKRTLGGRTVLVWKPTSAVDDTTLQLLDRDLTFKGMCAEVEHLEQCSAGRLVDEAEAKALKVNELDPVVVLLDSDSAAALELLKGVDIPRKSRHIEVVEWMESYRAVNKTWFRTKVEEVTGKTMSNENSQVDVCVTPSEAVAHSVARPARALLGRVGWAVLELGQRQAPVSCVLSRRFAVKQGDKIRPIDDLSVSLVNQTPGTEEKIVVHPASCTLALALHLQAIVNNLQPCARFRRLKGRTFDLKWAYKQLGVHLDDLRYDCFSGGDVKPEVAGSTSLRTEAIWTRPLRGPRRGTTLCGDSALKGEILELQYAVFKSLSPAADGSRILAAKLAQVAHCAYDVPKKYTADAVLALGTRLLREAGVSLRAERSPLGRLVQSMDSPGAAWPFGMWQSVICCSQSQSSSATLRR</sequence>
<organism evidence="4 5">
    <name type="scientific">Symbiodinium microadriaticum</name>
    <name type="common">Dinoflagellate</name>
    <name type="synonym">Zooxanthella microadriatica</name>
    <dbReference type="NCBI Taxonomy" id="2951"/>
    <lineage>
        <taxon>Eukaryota</taxon>
        <taxon>Sar</taxon>
        <taxon>Alveolata</taxon>
        <taxon>Dinophyceae</taxon>
        <taxon>Suessiales</taxon>
        <taxon>Symbiodiniaceae</taxon>
        <taxon>Symbiodinium</taxon>
    </lineage>
</organism>
<reference evidence="4 5" key="1">
    <citation type="submission" date="2016-02" db="EMBL/GenBank/DDBJ databases">
        <title>Genome analysis of coral dinoflagellate symbionts highlights evolutionary adaptations to a symbiotic lifestyle.</title>
        <authorList>
            <person name="Aranda M."/>
            <person name="Li Y."/>
            <person name="Liew Y.J."/>
            <person name="Baumgarten S."/>
            <person name="Simakov O."/>
            <person name="Wilson M."/>
            <person name="Piel J."/>
            <person name="Ashoor H."/>
            <person name="Bougouffa S."/>
            <person name="Bajic V.B."/>
            <person name="Ryu T."/>
            <person name="Ravasi T."/>
            <person name="Bayer T."/>
            <person name="Micklem G."/>
            <person name="Kim H."/>
            <person name="Bhak J."/>
            <person name="Lajeunesse T.C."/>
            <person name="Voolstra C.R."/>
        </authorList>
    </citation>
    <scope>NUCLEOTIDE SEQUENCE [LARGE SCALE GENOMIC DNA]</scope>
    <source>
        <strain evidence="4 5">CCMP2467</strain>
    </source>
</reference>
<evidence type="ECO:0000256" key="1">
    <source>
        <dbReference type="PROSITE-ProRule" id="PRU00047"/>
    </source>
</evidence>
<evidence type="ECO:0000256" key="2">
    <source>
        <dbReference type="SAM" id="MobiDB-lite"/>
    </source>
</evidence>
<keyword evidence="1" id="KW-0862">Zinc</keyword>
<dbReference type="Gene3D" id="4.10.60.10">
    <property type="entry name" value="Zinc finger, CCHC-type"/>
    <property type="match status" value="1"/>
</dbReference>
<keyword evidence="1" id="KW-0863">Zinc-finger</keyword>
<name>A0A1Q9DA08_SYMMI</name>
<feature type="domain" description="CCHC-type" evidence="3">
    <location>
        <begin position="647"/>
        <end position="662"/>
    </location>
</feature>
<dbReference type="Proteomes" id="UP000186817">
    <property type="component" value="Unassembled WGS sequence"/>
</dbReference>
<keyword evidence="5" id="KW-1185">Reference proteome</keyword>
<dbReference type="PROSITE" id="PS50158">
    <property type="entry name" value="ZF_CCHC"/>
    <property type="match status" value="1"/>
</dbReference>
<feature type="region of interest" description="Disordered" evidence="2">
    <location>
        <begin position="660"/>
        <end position="718"/>
    </location>
</feature>